<reference evidence="3" key="2">
    <citation type="journal article" date="2015" name="Genome Announc.">
        <title>Draft Genome Sequence of Filamentous Marine Cyanobacterium Lyngbya confervoides Strain BDU141951.</title>
        <authorList>
            <person name="Chandrababunaidu M.M."/>
            <person name="Sen D."/>
            <person name="Tripathy S."/>
        </authorList>
    </citation>
    <scope>NUCLEOTIDE SEQUENCE</scope>
    <source>
        <strain evidence="3">BDU141951</strain>
    </source>
</reference>
<accession>A0A0C1Y721</accession>
<organism evidence="3">
    <name type="scientific">Lyngbya confervoides BDU141951</name>
    <dbReference type="NCBI Taxonomy" id="1574623"/>
    <lineage>
        <taxon>Bacteria</taxon>
        <taxon>Bacillati</taxon>
        <taxon>Cyanobacteriota</taxon>
        <taxon>Cyanophyceae</taxon>
        <taxon>Oscillatoriophycideae</taxon>
        <taxon>Oscillatoriales</taxon>
        <taxon>Microcoleaceae</taxon>
        <taxon>Lyngbya</taxon>
    </lineage>
</organism>
<dbReference type="PANTHER" id="PTHR30547">
    <property type="entry name" value="UNCHARACTERIZED PROTEIN YHCG-RELATED"/>
    <property type="match status" value="1"/>
</dbReference>
<dbReference type="PANTHER" id="PTHR30547:SF0">
    <property type="entry name" value="BLR8175 PROTEIN"/>
    <property type="match status" value="1"/>
</dbReference>
<feature type="domain" description="YhcG PDDEXK nuclease" evidence="1">
    <location>
        <begin position="175"/>
        <end position="323"/>
    </location>
</feature>
<dbReference type="AlphaFoldDB" id="A0A0C1Y721"/>
<comment type="caution">
    <text evidence="3">The sequence shown here is derived from an EMBL/GenBank/DDBJ whole genome shotgun (WGS) entry which is preliminary data.</text>
</comment>
<proteinExistence type="predicted"/>
<dbReference type="InterPro" id="IPR041527">
    <property type="entry name" value="YhcG_N"/>
</dbReference>
<reference evidence="3" key="1">
    <citation type="submission" date="2014-11" db="EMBL/GenBank/DDBJ databases">
        <authorList>
            <person name="Malar M.C."/>
            <person name="Sen D."/>
            <person name="Tripathy S."/>
        </authorList>
    </citation>
    <scope>NUCLEOTIDE SEQUENCE</scope>
    <source>
        <strain evidence="3">BDU141951</strain>
    </source>
</reference>
<dbReference type="Pfam" id="PF06250">
    <property type="entry name" value="YhcG_C"/>
    <property type="match status" value="1"/>
</dbReference>
<evidence type="ECO:0000259" key="2">
    <source>
        <dbReference type="Pfam" id="PF17761"/>
    </source>
</evidence>
<dbReference type="Pfam" id="PF17761">
    <property type="entry name" value="DUF1016_N"/>
    <property type="match status" value="1"/>
</dbReference>
<evidence type="ECO:0000259" key="1">
    <source>
        <dbReference type="Pfam" id="PF06250"/>
    </source>
</evidence>
<dbReference type="InterPro" id="IPR053148">
    <property type="entry name" value="PD-DEXK-like_domain"/>
</dbReference>
<name>A0A0C1Y721_9CYAN</name>
<reference evidence="3" key="3">
    <citation type="submission" date="2020-02" db="EMBL/GenBank/DDBJ databases">
        <authorList>
            <person name="Sarangi A.N."/>
            <person name="Ghosh S."/>
            <person name="Mukherjee M."/>
            <person name="Tripathy S."/>
        </authorList>
    </citation>
    <scope>NUCLEOTIDE SEQUENCE</scope>
    <source>
        <strain evidence="3">BDU141951</strain>
    </source>
</reference>
<evidence type="ECO:0000313" key="3">
    <source>
        <dbReference type="EMBL" id="NEV68035.1"/>
    </source>
</evidence>
<protein>
    <submittedName>
        <fullName evidence="3">DUF1016 domain-containing protein</fullName>
    </submittedName>
</protein>
<dbReference type="GO" id="GO:0003676">
    <property type="term" value="F:nucleic acid binding"/>
    <property type="evidence" value="ECO:0007669"/>
    <property type="project" value="InterPro"/>
</dbReference>
<dbReference type="InterPro" id="IPR009362">
    <property type="entry name" value="YhcG_C"/>
</dbReference>
<dbReference type="Gene3D" id="3.40.1350.10">
    <property type="match status" value="1"/>
</dbReference>
<gene>
    <name evidence="3" type="ORF">QQ91_013020</name>
</gene>
<sequence length="351" mass="40724">MAEQLQPANYAQFLTDLKSRIRESQLKAALSVNRELILLYWQIGNDILKRQHEEGWGTKVIDRLARDLKLEFPEIRGFSARNLKYMQAFAREFPETAIVHQLNAQIPWKHTCTIIDKVKSPEQRQWYMQKTIEHGWSRNVLAFQIESNLYERQGGAITNFKETLPPAQSDLAQGLLKSEYNLEFLELKEKAHERELEDALVTHIQKFLLELGVGFSFMGRQYRLEVGDSEFFIDLLFYHVRLRCYVVIELKTTEFRPEYTGQLNFYINVINDRCRHPDDQPTIGIVLCRSHNEAVVQYALQGFSQPIGVSTYQLTDSLPEAVAAKGLPSPKELQRELESVAAAFEKDNTRK</sequence>
<feature type="domain" description="YhcG N-terminal" evidence="2">
    <location>
        <begin position="17"/>
        <end position="152"/>
    </location>
</feature>
<dbReference type="InterPro" id="IPR011856">
    <property type="entry name" value="tRNA_endonuc-like_dom_sf"/>
</dbReference>
<dbReference type="EMBL" id="JTHE02000003">
    <property type="protein sequence ID" value="NEV68035.1"/>
    <property type="molecule type" value="Genomic_DNA"/>
</dbReference>